<feature type="signal peptide" evidence="1">
    <location>
        <begin position="1"/>
        <end position="19"/>
    </location>
</feature>
<dbReference type="RefSeq" id="XP_044723520.1">
    <property type="nucleotide sequence ID" value="XM_044862494.1"/>
</dbReference>
<dbReference type="EMBL" id="JAIZPD010000003">
    <property type="protein sequence ID" value="KAH0966007.1"/>
    <property type="molecule type" value="Genomic_DNA"/>
</dbReference>
<evidence type="ECO:0000313" key="3">
    <source>
        <dbReference type="Proteomes" id="UP000824596"/>
    </source>
</evidence>
<reference evidence="2" key="1">
    <citation type="submission" date="2021-09" db="EMBL/GenBank/DDBJ databases">
        <title>A high-quality genome of the endoparasitic fungus Hirsutella rhossiliensis with a comparison of Hirsutella genomes reveals transposable elements contributing to genome size variation.</title>
        <authorList>
            <person name="Lin R."/>
            <person name="Jiao Y."/>
            <person name="Sun X."/>
            <person name="Ling J."/>
            <person name="Xie B."/>
            <person name="Cheng X."/>
        </authorList>
    </citation>
    <scope>NUCLEOTIDE SEQUENCE</scope>
    <source>
        <strain evidence="2">HR02</strain>
    </source>
</reference>
<evidence type="ECO:0000256" key="1">
    <source>
        <dbReference type="SAM" id="SignalP"/>
    </source>
</evidence>
<gene>
    <name evidence="2" type="ORF">HRG_04023</name>
</gene>
<sequence length="88" mass="9018">MQYTLATVLAVLAAPLALAMPAYTATAVERRAGGGVGQIISDHNKFVSNPATAKVAIPADENNAAREGHRQAHVALGPAGRLIPPIPV</sequence>
<name>A0A9P8N3N4_9HYPO</name>
<dbReference type="AlphaFoldDB" id="A0A9P8N3N4"/>
<dbReference type="GeneID" id="68353152"/>
<dbReference type="Proteomes" id="UP000824596">
    <property type="component" value="Unassembled WGS sequence"/>
</dbReference>
<organism evidence="2 3">
    <name type="scientific">Hirsutella rhossiliensis</name>
    <dbReference type="NCBI Taxonomy" id="111463"/>
    <lineage>
        <taxon>Eukaryota</taxon>
        <taxon>Fungi</taxon>
        <taxon>Dikarya</taxon>
        <taxon>Ascomycota</taxon>
        <taxon>Pezizomycotina</taxon>
        <taxon>Sordariomycetes</taxon>
        <taxon>Hypocreomycetidae</taxon>
        <taxon>Hypocreales</taxon>
        <taxon>Ophiocordycipitaceae</taxon>
        <taxon>Hirsutella</taxon>
    </lineage>
</organism>
<protein>
    <submittedName>
        <fullName evidence="2">Uncharacterized protein</fullName>
    </submittedName>
</protein>
<feature type="chain" id="PRO_5040397380" evidence="1">
    <location>
        <begin position="20"/>
        <end position="88"/>
    </location>
</feature>
<accession>A0A9P8N3N4</accession>
<keyword evidence="1" id="KW-0732">Signal</keyword>
<comment type="caution">
    <text evidence="2">The sequence shown here is derived from an EMBL/GenBank/DDBJ whole genome shotgun (WGS) entry which is preliminary data.</text>
</comment>
<evidence type="ECO:0000313" key="2">
    <source>
        <dbReference type="EMBL" id="KAH0966007.1"/>
    </source>
</evidence>
<proteinExistence type="predicted"/>
<dbReference type="OrthoDB" id="4941344at2759"/>
<keyword evidence="3" id="KW-1185">Reference proteome</keyword>